<evidence type="ECO:0000313" key="1">
    <source>
        <dbReference type="EMBL" id="KHN24251.1"/>
    </source>
</evidence>
<dbReference type="AlphaFoldDB" id="A0A0B2QRL1"/>
<dbReference type="Proteomes" id="UP000053555">
    <property type="component" value="Unassembled WGS sequence"/>
</dbReference>
<organism evidence="1">
    <name type="scientific">Glycine soja</name>
    <name type="common">Wild soybean</name>
    <dbReference type="NCBI Taxonomy" id="3848"/>
    <lineage>
        <taxon>Eukaryota</taxon>
        <taxon>Viridiplantae</taxon>
        <taxon>Streptophyta</taxon>
        <taxon>Embryophyta</taxon>
        <taxon>Tracheophyta</taxon>
        <taxon>Spermatophyta</taxon>
        <taxon>Magnoliopsida</taxon>
        <taxon>eudicotyledons</taxon>
        <taxon>Gunneridae</taxon>
        <taxon>Pentapetalae</taxon>
        <taxon>rosids</taxon>
        <taxon>fabids</taxon>
        <taxon>Fabales</taxon>
        <taxon>Fabaceae</taxon>
        <taxon>Papilionoideae</taxon>
        <taxon>50 kb inversion clade</taxon>
        <taxon>NPAAA clade</taxon>
        <taxon>indigoferoid/millettioid clade</taxon>
        <taxon>Phaseoleae</taxon>
        <taxon>Glycine</taxon>
        <taxon>Glycine subgen. Soja</taxon>
    </lineage>
</organism>
<reference evidence="1" key="1">
    <citation type="submission" date="2014-07" db="EMBL/GenBank/DDBJ databases">
        <title>Identification of a novel salt tolerance gene in wild soybean by whole-genome sequencing.</title>
        <authorList>
            <person name="Lam H.-M."/>
            <person name="Qi X."/>
            <person name="Li M.-W."/>
            <person name="Liu X."/>
            <person name="Xie M."/>
            <person name="Ni M."/>
            <person name="Xu X."/>
        </authorList>
    </citation>
    <scope>NUCLEOTIDE SEQUENCE [LARGE SCALE GENOMIC DNA]</scope>
    <source>
        <tissue evidence="1">Root</tissue>
    </source>
</reference>
<gene>
    <name evidence="1" type="ORF">glysoja_045389</name>
</gene>
<proteinExistence type="predicted"/>
<protein>
    <submittedName>
        <fullName evidence="1">Uncharacterized protein</fullName>
    </submittedName>
</protein>
<name>A0A0B2QRL1_GLYSO</name>
<dbReference type="EMBL" id="KN655592">
    <property type="protein sequence ID" value="KHN24251.1"/>
    <property type="molecule type" value="Genomic_DNA"/>
</dbReference>
<sequence>MNANVSFQQSQSHMRDFLGVAPCSLYVVYLRTPHPLLTVVATN</sequence>
<accession>A0A0B2QRL1</accession>